<dbReference type="AlphaFoldDB" id="A0A8C8I896"/>
<evidence type="ECO:0000313" key="2">
    <source>
        <dbReference type="Proteomes" id="UP000694402"/>
    </source>
</evidence>
<proteinExistence type="predicted"/>
<dbReference type="Ensembl" id="ENSOTST00005082197.2">
    <property type="protein sequence ID" value="ENSOTSP00005075871.1"/>
    <property type="gene ID" value="ENSOTSG00005035739.2"/>
</dbReference>
<gene>
    <name evidence="1" type="primary">LOC112267402</name>
</gene>
<name>A0A8C8I896_ONCTS</name>
<dbReference type="SUPFAM" id="SSF57845">
    <property type="entry name" value="B-box zinc-binding domain"/>
    <property type="match status" value="1"/>
</dbReference>
<reference evidence="1" key="2">
    <citation type="submission" date="2025-09" db="UniProtKB">
        <authorList>
            <consortium name="Ensembl"/>
        </authorList>
    </citation>
    <scope>IDENTIFICATION</scope>
</reference>
<reference evidence="1" key="1">
    <citation type="submission" date="2025-08" db="UniProtKB">
        <authorList>
            <consortium name="Ensembl"/>
        </authorList>
    </citation>
    <scope>IDENTIFICATION</scope>
</reference>
<evidence type="ECO:0000313" key="1">
    <source>
        <dbReference type="Ensembl" id="ENSOTSP00005075871.1"/>
    </source>
</evidence>
<dbReference type="GeneTree" id="ENSGT00940000165917"/>
<accession>A0A8C8I896</accession>
<sequence length="190" mass="21437">ENQFTEEGTCSVCYSLSADPRGLPCLDNVLQVSAIYSIWRPLRLPLKCPNCQLVYHLFYSHPYLSDCQLICGVCLTVGQHQGHPIDDLQAAFIRERQAPAHLLARLSDPRRAEVCELGEQDKASCEGLVRQDRQAVEQYFQGIARKKSFHGGLGHRKRGGVSGLRSTHWKLKELQVRIAWVGVAWGARQR</sequence>
<dbReference type="SUPFAM" id="SSF57850">
    <property type="entry name" value="RING/U-box"/>
    <property type="match status" value="1"/>
</dbReference>
<dbReference type="Proteomes" id="UP000694402">
    <property type="component" value="Unassembled WGS sequence"/>
</dbReference>
<keyword evidence="2" id="KW-1185">Reference proteome</keyword>
<protein>
    <submittedName>
        <fullName evidence="1">Uncharacterized protein</fullName>
    </submittedName>
</protein>
<organism evidence="1 2">
    <name type="scientific">Oncorhynchus tshawytscha</name>
    <name type="common">Chinook salmon</name>
    <name type="synonym">Salmo tshawytscha</name>
    <dbReference type="NCBI Taxonomy" id="74940"/>
    <lineage>
        <taxon>Eukaryota</taxon>
        <taxon>Metazoa</taxon>
        <taxon>Chordata</taxon>
        <taxon>Craniata</taxon>
        <taxon>Vertebrata</taxon>
        <taxon>Euteleostomi</taxon>
        <taxon>Actinopterygii</taxon>
        <taxon>Neopterygii</taxon>
        <taxon>Teleostei</taxon>
        <taxon>Protacanthopterygii</taxon>
        <taxon>Salmoniformes</taxon>
        <taxon>Salmonidae</taxon>
        <taxon>Salmoninae</taxon>
        <taxon>Oncorhynchus</taxon>
    </lineage>
</organism>